<dbReference type="GO" id="GO:0016020">
    <property type="term" value="C:membrane"/>
    <property type="evidence" value="ECO:0007669"/>
    <property type="project" value="UniProtKB-SubCell"/>
</dbReference>
<dbReference type="Pfam" id="PF03180">
    <property type="entry name" value="Lipoprotein_9"/>
    <property type="match status" value="1"/>
</dbReference>
<dbReference type="CDD" id="cd13526">
    <property type="entry name" value="PBP2_lipoprotein_MetQ_like"/>
    <property type="match status" value="1"/>
</dbReference>
<dbReference type="RefSeq" id="WP_092722505.1">
    <property type="nucleotide sequence ID" value="NZ_FNGW01000001.1"/>
</dbReference>
<dbReference type="InterPro" id="IPR004872">
    <property type="entry name" value="Lipoprotein_NlpA"/>
</dbReference>
<reference evidence="9 10" key="1">
    <citation type="submission" date="2016-10" db="EMBL/GenBank/DDBJ databases">
        <authorList>
            <person name="de Groot N.N."/>
        </authorList>
    </citation>
    <scope>NUCLEOTIDE SEQUENCE [LARGE SCALE GENOMIC DNA]</scope>
    <source>
        <strain evidence="9 10">DSM 797</strain>
    </source>
</reference>
<comment type="subcellular location">
    <subcellularLocation>
        <location evidence="1">Membrane</location>
        <topology evidence="1">Lipid-anchor</topology>
    </subcellularLocation>
</comment>
<dbReference type="AlphaFoldDB" id="A0A1G9J490"/>
<accession>A0A1G9J490</accession>
<keyword evidence="4" id="KW-0564">Palmitate</keyword>
<dbReference type="PANTHER" id="PTHR30429">
    <property type="entry name" value="D-METHIONINE-BINDING LIPOPROTEIN METQ"/>
    <property type="match status" value="1"/>
</dbReference>
<comment type="similarity">
    <text evidence="6">Belongs to the nlpA lipoprotein family.</text>
</comment>
<protein>
    <recommendedName>
        <fullName evidence="6">Lipoprotein</fullName>
    </recommendedName>
</protein>
<keyword evidence="2 8" id="KW-0732">Signal</keyword>
<evidence type="ECO:0000256" key="4">
    <source>
        <dbReference type="ARBA" id="ARBA00023139"/>
    </source>
</evidence>
<dbReference type="NCBIfam" id="TIGR00363">
    <property type="entry name" value="MetQ/NlpA family lipoprotein"/>
    <property type="match status" value="1"/>
</dbReference>
<dbReference type="SUPFAM" id="SSF53850">
    <property type="entry name" value="Periplasmic binding protein-like II"/>
    <property type="match status" value="1"/>
</dbReference>
<keyword evidence="10" id="KW-1185">Reference proteome</keyword>
<dbReference type="STRING" id="1121325.SAMN04515677_101496"/>
<name>A0A1G9J490_9FIRM</name>
<dbReference type="PANTHER" id="PTHR30429:SF3">
    <property type="entry name" value="LIPOPROTEIN"/>
    <property type="match status" value="1"/>
</dbReference>
<keyword evidence="5 6" id="KW-0449">Lipoprotein</keyword>
<keyword evidence="3" id="KW-0472">Membrane</keyword>
<evidence type="ECO:0000313" key="9">
    <source>
        <dbReference type="EMBL" id="SDL32125.1"/>
    </source>
</evidence>
<dbReference type="Proteomes" id="UP000199068">
    <property type="component" value="Unassembled WGS sequence"/>
</dbReference>
<evidence type="ECO:0000256" key="7">
    <source>
        <dbReference type="PIRSR" id="PIRSR002854-1"/>
    </source>
</evidence>
<evidence type="ECO:0000256" key="8">
    <source>
        <dbReference type="SAM" id="SignalP"/>
    </source>
</evidence>
<proteinExistence type="inferred from homology"/>
<feature type="lipid moiety-binding region" description="S-diacylglycerol cysteine" evidence="7">
    <location>
        <position position="21"/>
    </location>
</feature>
<dbReference type="PIRSF" id="PIRSF002854">
    <property type="entry name" value="MetQ"/>
    <property type="match status" value="1"/>
</dbReference>
<dbReference type="Gene3D" id="3.40.190.10">
    <property type="entry name" value="Periplasmic binding protein-like II"/>
    <property type="match status" value="2"/>
</dbReference>
<evidence type="ECO:0000256" key="2">
    <source>
        <dbReference type="ARBA" id="ARBA00022729"/>
    </source>
</evidence>
<feature type="chain" id="PRO_5039004172" description="Lipoprotein" evidence="8">
    <location>
        <begin position="21"/>
        <end position="270"/>
    </location>
</feature>
<dbReference type="PROSITE" id="PS51257">
    <property type="entry name" value="PROKAR_LIPOPROTEIN"/>
    <property type="match status" value="1"/>
</dbReference>
<evidence type="ECO:0000256" key="1">
    <source>
        <dbReference type="ARBA" id="ARBA00004635"/>
    </source>
</evidence>
<sequence>MKKLLSVFLTLILSVSTLVGCNNTSNNDTKTVKLGVTGEEHEIWDLVKEKLAKEDINLEIISFSDYIKPNIALDEGEIDINAFQHHAYLDNFINERNLKLVSIGDTVFAPMAIYPGKLKSLEELKAGSKIAVPNDATNLGRALILLQNAELIKLKDNVGLLPTIKDIADNPKNLEILELTATQIPRSLQDVDVAVINSGVAVDAKLSPTKDSLFIEDSNLETSKPYINLIATKEENKNNEIYKKVVKAYQSEEVKKAINKRYKGESIPAF</sequence>
<evidence type="ECO:0000256" key="3">
    <source>
        <dbReference type="ARBA" id="ARBA00023136"/>
    </source>
</evidence>
<evidence type="ECO:0000313" key="10">
    <source>
        <dbReference type="Proteomes" id="UP000199068"/>
    </source>
</evidence>
<gene>
    <name evidence="9" type="ORF">SAMN04515677_101496</name>
</gene>
<evidence type="ECO:0000256" key="5">
    <source>
        <dbReference type="ARBA" id="ARBA00023288"/>
    </source>
</evidence>
<feature type="signal peptide" evidence="8">
    <location>
        <begin position="1"/>
        <end position="20"/>
    </location>
</feature>
<organism evidence="9 10">
    <name type="scientific">Romboutsia lituseburensis DSM 797</name>
    <dbReference type="NCBI Taxonomy" id="1121325"/>
    <lineage>
        <taxon>Bacteria</taxon>
        <taxon>Bacillati</taxon>
        <taxon>Bacillota</taxon>
        <taxon>Clostridia</taxon>
        <taxon>Peptostreptococcales</taxon>
        <taxon>Peptostreptococcaceae</taxon>
        <taxon>Romboutsia</taxon>
    </lineage>
</organism>
<dbReference type="EMBL" id="FNGW01000001">
    <property type="protein sequence ID" value="SDL32125.1"/>
    <property type="molecule type" value="Genomic_DNA"/>
</dbReference>
<evidence type="ECO:0000256" key="6">
    <source>
        <dbReference type="PIRNR" id="PIRNR002854"/>
    </source>
</evidence>